<reference evidence="4 5" key="1">
    <citation type="submission" date="2019-07" db="EMBL/GenBank/DDBJ databases">
        <title>Complete genome sequence of Comamonas sp. NLF 7-7 isolated from livestock.</title>
        <authorList>
            <person name="Kim D.H."/>
            <person name="Kim J.G."/>
        </authorList>
    </citation>
    <scope>NUCLEOTIDE SEQUENCE [LARGE SCALE GENOMIC DNA]</scope>
    <source>
        <strain evidence="4 5">NLF 7-7</strain>
    </source>
</reference>
<dbReference type="OrthoDB" id="6687316at2"/>
<evidence type="ECO:0000256" key="2">
    <source>
        <dbReference type="SAM" id="Phobius"/>
    </source>
</evidence>
<keyword evidence="2" id="KW-0472">Membrane</keyword>
<evidence type="ECO:0000256" key="3">
    <source>
        <dbReference type="SAM" id="SignalP"/>
    </source>
</evidence>
<keyword evidence="2" id="KW-1133">Transmembrane helix</keyword>
<feature type="region of interest" description="Disordered" evidence="1">
    <location>
        <begin position="22"/>
        <end position="54"/>
    </location>
</feature>
<keyword evidence="2" id="KW-0812">Transmembrane</keyword>
<feature type="signal peptide" evidence="3">
    <location>
        <begin position="1"/>
        <end position="24"/>
    </location>
</feature>
<dbReference type="Pfam" id="PF11776">
    <property type="entry name" value="RcnB"/>
    <property type="match status" value="1"/>
</dbReference>
<organism evidence="4 5">
    <name type="scientific">Comamonas flocculans</name>
    <dbReference type="NCBI Taxonomy" id="2597701"/>
    <lineage>
        <taxon>Bacteria</taxon>
        <taxon>Pseudomonadati</taxon>
        <taxon>Pseudomonadota</taxon>
        <taxon>Betaproteobacteria</taxon>
        <taxon>Burkholderiales</taxon>
        <taxon>Comamonadaceae</taxon>
        <taxon>Comamonas</taxon>
    </lineage>
</organism>
<dbReference type="InterPro" id="IPR024572">
    <property type="entry name" value="RcnB"/>
</dbReference>
<evidence type="ECO:0000313" key="5">
    <source>
        <dbReference type="Proteomes" id="UP000321199"/>
    </source>
</evidence>
<dbReference type="AlphaFoldDB" id="A0A5B8RYK1"/>
<gene>
    <name evidence="4" type="ORF">FOZ74_11450</name>
</gene>
<dbReference type="EMBL" id="CP042344">
    <property type="protein sequence ID" value="QEA14571.1"/>
    <property type="molecule type" value="Genomic_DNA"/>
</dbReference>
<name>A0A5B8RYK1_9BURK</name>
<accession>A0A5B8RYK1</accession>
<evidence type="ECO:0000256" key="1">
    <source>
        <dbReference type="SAM" id="MobiDB-lite"/>
    </source>
</evidence>
<keyword evidence="3" id="KW-0732">Signal</keyword>
<keyword evidence="5" id="KW-1185">Reference proteome</keyword>
<protein>
    <submittedName>
        <fullName evidence="4">RcnB family protein</fullName>
    </submittedName>
</protein>
<feature type="transmembrane region" description="Helical" evidence="2">
    <location>
        <begin position="94"/>
        <end position="116"/>
    </location>
</feature>
<feature type="compositionally biased region" description="Basic residues" evidence="1">
    <location>
        <begin position="30"/>
        <end position="54"/>
    </location>
</feature>
<sequence>MQRRALITGCVIAAIALAAGKVEAQPRHDRHDRRGHGRPAPHRPPRGPAVRHHGNAYRRWRRGERLPSQYRSRHYVVNNWRAHRLSRPPRGYHWVQYGADYVLVAIATGVIAQVILNQ</sequence>
<feature type="chain" id="PRO_5022983013" evidence="3">
    <location>
        <begin position="25"/>
        <end position="118"/>
    </location>
</feature>
<proteinExistence type="predicted"/>
<dbReference type="Gene3D" id="3.10.450.160">
    <property type="entry name" value="inner membrane protein cigr"/>
    <property type="match status" value="1"/>
</dbReference>
<dbReference type="Proteomes" id="UP000321199">
    <property type="component" value="Chromosome"/>
</dbReference>
<dbReference type="KEGG" id="cof:FOZ74_11450"/>
<evidence type="ECO:0000313" key="4">
    <source>
        <dbReference type="EMBL" id="QEA14571.1"/>
    </source>
</evidence>